<sequence>EICAFNIHGLEAPFEAVVLNGTSGEGQLRARGLVDCELQKEYTFIIQAHDCGSGPGGTEGKKSH</sequence>
<feature type="non-terminal residue" evidence="1">
    <location>
        <position position="64"/>
    </location>
</feature>
<keyword evidence="2" id="KW-1185">Reference proteome</keyword>
<proteinExistence type="predicted"/>
<organism evidence="1 2">
    <name type="scientific">Larimichthys crocea</name>
    <name type="common">Large yellow croaker</name>
    <name type="synonym">Pseudosciaena crocea</name>
    <dbReference type="NCBI Taxonomy" id="215358"/>
    <lineage>
        <taxon>Eukaryota</taxon>
        <taxon>Metazoa</taxon>
        <taxon>Chordata</taxon>
        <taxon>Craniata</taxon>
        <taxon>Vertebrata</taxon>
        <taxon>Euteleostomi</taxon>
        <taxon>Actinopterygii</taxon>
        <taxon>Neopterygii</taxon>
        <taxon>Teleostei</taxon>
        <taxon>Neoteleostei</taxon>
        <taxon>Acanthomorphata</taxon>
        <taxon>Eupercaria</taxon>
        <taxon>Sciaenidae</taxon>
        <taxon>Larimichthys</taxon>
    </lineage>
</organism>
<feature type="non-terminal residue" evidence="1">
    <location>
        <position position="1"/>
    </location>
</feature>
<dbReference type="Proteomes" id="UP000793456">
    <property type="component" value="Chromosome XVIII"/>
</dbReference>
<protein>
    <submittedName>
        <fullName evidence="1">Uncharacterized protein</fullName>
    </submittedName>
</protein>
<comment type="caution">
    <text evidence="1">The sequence shown here is derived from an EMBL/GenBank/DDBJ whole genome shotgun (WGS) entry which is preliminary data.</text>
</comment>
<evidence type="ECO:0000313" key="2">
    <source>
        <dbReference type="Proteomes" id="UP000793456"/>
    </source>
</evidence>
<gene>
    <name evidence="1" type="ORF">E3U43_011203</name>
</gene>
<name>A0ACD3QIU2_LARCR</name>
<accession>A0ACD3QIU2</accession>
<evidence type="ECO:0000313" key="1">
    <source>
        <dbReference type="EMBL" id="TMS07110.1"/>
    </source>
</evidence>
<reference evidence="1" key="1">
    <citation type="submission" date="2018-11" db="EMBL/GenBank/DDBJ databases">
        <title>The sequence and de novo assembly of Larimichthys crocea genome using PacBio and Hi-C technologies.</title>
        <authorList>
            <person name="Xu P."/>
            <person name="Chen B."/>
            <person name="Zhou Z."/>
            <person name="Ke Q."/>
            <person name="Wu Y."/>
            <person name="Bai H."/>
            <person name="Pu F."/>
        </authorList>
    </citation>
    <scope>NUCLEOTIDE SEQUENCE</scope>
    <source>
        <tissue evidence="1">Muscle</tissue>
    </source>
</reference>
<dbReference type="EMBL" id="CM011691">
    <property type="protein sequence ID" value="TMS07110.1"/>
    <property type="molecule type" value="Genomic_DNA"/>
</dbReference>